<sequence>MSTLSSLARTLSPARPATTVPLLITPSELVKLPKATTKLLDVSWRMPNSPRKPTAEYLAGPRIPGAIRWDLDKIANPKTDAEGLSSDSKAEPKEWFGSGLERNDLGLGHMLPGPARFAEACSKLGIKPTDHVVVYDSLGIFSAPRGAFTFTVMNHKKVSVLDGGLPRYRVEGLELDEKSLMSEEEGLAHAQSKKQSEYPIPSFKRSHVKTYEQIVQNSKQDIEADTADLVLDARSRERWSGQAPEPRAGLSSGHMPHALSLPFNALLSPASGPEKPYTSFLPVDQLRQVIIRALASPRAKLDLAIENGGLTADELAVGQRRWEEIRSGKKGVTWSCGSGMTAAVGIWAMRLVASAEGEGSLGNLALYDESWTGYAMRETSEIVKEE</sequence>
<dbReference type="Proteomes" id="UP001230649">
    <property type="component" value="Unassembled WGS sequence"/>
</dbReference>
<evidence type="ECO:0000313" key="1">
    <source>
        <dbReference type="EMBL" id="KAJ9113715.1"/>
    </source>
</evidence>
<evidence type="ECO:0000313" key="2">
    <source>
        <dbReference type="Proteomes" id="UP001230649"/>
    </source>
</evidence>
<gene>
    <name evidence="1" type="ORF">QFC20_001738</name>
</gene>
<name>A0ACC2WRB9_9TREE</name>
<protein>
    <submittedName>
        <fullName evidence="1">Uncharacterized protein</fullName>
    </submittedName>
</protein>
<comment type="caution">
    <text evidence="1">The sequence shown here is derived from an EMBL/GenBank/DDBJ whole genome shotgun (WGS) entry which is preliminary data.</text>
</comment>
<reference evidence="1" key="1">
    <citation type="submission" date="2023-04" db="EMBL/GenBank/DDBJ databases">
        <title>Draft Genome sequencing of Naganishia species isolated from polar environments using Oxford Nanopore Technology.</title>
        <authorList>
            <person name="Leo P."/>
            <person name="Venkateswaran K."/>
        </authorList>
    </citation>
    <scope>NUCLEOTIDE SEQUENCE</scope>
    <source>
        <strain evidence="1">MNA-CCFEE 5262</strain>
    </source>
</reference>
<keyword evidence="2" id="KW-1185">Reference proteome</keyword>
<proteinExistence type="predicted"/>
<dbReference type="EMBL" id="JASBWS010000011">
    <property type="protein sequence ID" value="KAJ9113715.1"/>
    <property type="molecule type" value="Genomic_DNA"/>
</dbReference>
<accession>A0ACC2WRB9</accession>
<organism evidence="1 2">
    <name type="scientific">Naganishia adeliensis</name>
    <dbReference type="NCBI Taxonomy" id="92952"/>
    <lineage>
        <taxon>Eukaryota</taxon>
        <taxon>Fungi</taxon>
        <taxon>Dikarya</taxon>
        <taxon>Basidiomycota</taxon>
        <taxon>Agaricomycotina</taxon>
        <taxon>Tremellomycetes</taxon>
        <taxon>Filobasidiales</taxon>
        <taxon>Filobasidiaceae</taxon>
        <taxon>Naganishia</taxon>
    </lineage>
</organism>